<dbReference type="EMBL" id="DS624854">
    <property type="protein sequence ID" value="EEC00945.1"/>
    <property type="molecule type" value="Genomic_DNA"/>
</dbReference>
<evidence type="ECO:0000256" key="2">
    <source>
        <dbReference type="ARBA" id="ARBA00009816"/>
    </source>
</evidence>
<reference evidence="9 11" key="1">
    <citation type="submission" date="2008-03" db="EMBL/GenBank/DDBJ databases">
        <title>Annotation of Ixodes scapularis.</title>
        <authorList>
            <consortium name="Ixodes scapularis Genome Project Consortium"/>
            <person name="Caler E."/>
            <person name="Hannick L.I."/>
            <person name="Bidwell S."/>
            <person name="Joardar V."/>
            <person name="Thiagarajan M."/>
            <person name="Amedeo P."/>
            <person name="Galinsky K.J."/>
            <person name="Schobel S."/>
            <person name="Inman J."/>
            <person name="Hostetler J."/>
            <person name="Miller J."/>
            <person name="Hammond M."/>
            <person name="Megy K."/>
            <person name="Lawson D."/>
            <person name="Kodira C."/>
            <person name="Sutton G."/>
            <person name="Meyer J."/>
            <person name="Hill C.A."/>
            <person name="Birren B."/>
            <person name="Nene V."/>
            <person name="Collins F."/>
            <person name="Alarcon-Chaidez F."/>
            <person name="Wikel S."/>
            <person name="Strausberg R."/>
        </authorList>
    </citation>
    <scope>NUCLEOTIDE SEQUENCE [LARGE SCALE GENOMIC DNA]</scope>
    <source>
        <strain evidence="11">Wikel</strain>
        <strain evidence="9">Wikel colony</strain>
    </source>
</reference>
<name>B7P2X3_IXOSC</name>
<dbReference type="Pfam" id="PF10204">
    <property type="entry name" value="DuoxA"/>
    <property type="match status" value="1"/>
</dbReference>
<dbReference type="InParanoid" id="B7P2X3"/>
<dbReference type="EMBL" id="ABJB010154773">
    <property type="status" value="NOT_ANNOTATED_CDS"/>
    <property type="molecule type" value="Genomic_DNA"/>
</dbReference>
<dbReference type="HOGENOM" id="CLU_590915_0_0_1"/>
<feature type="region of interest" description="Disordered" evidence="7">
    <location>
        <begin position="226"/>
        <end position="248"/>
    </location>
</feature>
<evidence type="ECO:0000256" key="7">
    <source>
        <dbReference type="SAM" id="MobiDB-lite"/>
    </source>
</evidence>
<evidence type="ECO:0000313" key="10">
    <source>
        <dbReference type="EnsemblMetazoa" id="ISCW000990-PA"/>
    </source>
</evidence>
<feature type="region of interest" description="Disordered" evidence="7">
    <location>
        <begin position="60"/>
        <end position="88"/>
    </location>
</feature>
<dbReference type="GO" id="GO:0015031">
    <property type="term" value="P:protein transport"/>
    <property type="evidence" value="ECO:0007669"/>
    <property type="project" value="InterPro"/>
</dbReference>
<dbReference type="Proteomes" id="UP000001555">
    <property type="component" value="Unassembled WGS sequence"/>
</dbReference>
<sequence>MNMRLKPDARNSSGSPLVAPRTGAKQRPLTPIRRGGLDTPTGAVQRPLIAGADCRLRDARGDLGASPASPVSSQAASQRHAPAPPACRPALRQAPPCVPRAPSDPLCTMLKGWFDAFRTEGGPTLYAASNRTAVTEDIRNIIIYVSFSTLFLAFLIVFPGIRKEGKAFSAVPVGPVPGAASPAGRAAFDLPAAPAHSRAEATPGPVGLTLDLAAGGTLIASRPSVRVPSRRDLAPSAGLDSLPAPEAERSAHPLTDLAHSHAVRDAETGLGQTRASGCSTPGLKNCHQRSESGARVMIATLGGVLGSGGKRPSEAIPGGRFPASGAKASGQRPRPAAVGQPWHRGGRCGGRRGRTGAADVGTQWPRGPRPAGVLVAAPSARTPPLVLARLRPPPMHTEPRVIGERRRQGPPILSLYIHPSSVASAVVCCRPNGSHNGRRSHDTPFLRVAGLAIGKTMALLQPL</sequence>
<dbReference type="STRING" id="6945.B7P2X3"/>
<dbReference type="VEuPathDB" id="VectorBase:ISCI000990"/>
<evidence type="ECO:0000313" key="11">
    <source>
        <dbReference type="Proteomes" id="UP000001555"/>
    </source>
</evidence>
<proteinExistence type="inferred from homology"/>
<feature type="region of interest" description="Disordered" evidence="7">
    <location>
        <begin position="305"/>
        <end position="369"/>
    </location>
</feature>
<feature type="compositionally biased region" description="Low complexity" evidence="7">
    <location>
        <begin position="65"/>
        <end position="78"/>
    </location>
</feature>
<protein>
    <submittedName>
        <fullName evidence="9 10">Uncharacterized protein</fullName>
    </submittedName>
</protein>
<dbReference type="GO" id="GO:0016020">
    <property type="term" value="C:membrane"/>
    <property type="evidence" value="ECO:0000318"/>
    <property type="project" value="GO_Central"/>
</dbReference>
<organism>
    <name type="scientific">Ixodes scapularis</name>
    <name type="common">Black-legged tick</name>
    <name type="synonym">Deer tick</name>
    <dbReference type="NCBI Taxonomy" id="6945"/>
    <lineage>
        <taxon>Eukaryota</taxon>
        <taxon>Metazoa</taxon>
        <taxon>Ecdysozoa</taxon>
        <taxon>Arthropoda</taxon>
        <taxon>Chelicerata</taxon>
        <taxon>Arachnida</taxon>
        <taxon>Acari</taxon>
        <taxon>Parasitiformes</taxon>
        <taxon>Ixodida</taxon>
        <taxon>Ixodoidea</taxon>
        <taxon>Ixodidae</taxon>
        <taxon>Ixodinae</taxon>
        <taxon>Ixodes</taxon>
    </lineage>
</organism>
<comment type="subcellular location">
    <subcellularLocation>
        <location evidence="1">Membrane</location>
        <topology evidence="1">Multi-pass membrane protein</topology>
    </subcellularLocation>
</comment>
<keyword evidence="5 8" id="KW-0472">Membrane</keyword>
<evidence type="ECO:0000256" key="4">
    <source>
        <dbReference type="ARBA" id="ARBA00022989"/>
    </source>
</evidence>
<dbReference type="OrthoDB" id="10042652at2759"/>
<dbReference type="EnsemblMetazoa" id="ISCW000990-RA">
    <property type="protein sequence ID" value="ISCW000990-PA"/>
    <property type="gene ID" value="ISCW000990"/>
</dbReference>
<keyword evidence="4 8" id="KW-1133">Transmembrane helix</keyword>
<dbReference type="VEuPathDB" id="VectorBase:ISCW000990"/>
<keyword evidence="3 8" id="KW-0812">Transmembrane</keyword>
<evidence type="ECO:0000256" key="5">
    <source>
        <dbReference type="ARBA" id="ARBA00023136"/>
    </source>
</evidence>
<evidence type="ECO:0000313" key="9">
    <source>
        <dbReference type="EMBL" id="EEC00945.1"/>
    </source>
</evidence>
<dbReference type="PaxDb" id="6945-B7P2X3"/>
<keyword evidence="6" id="KW-0325">Glycoprotein</keyword>
<dbReference type="PANTHER" id="PTHR31158:SF10">
    <property type="entry name" value="LD27791P"/>
    <property type="match status" value="1"/>
</dbReference>
<dbReference type="EMBL" id="ABJB010206835">
    <property type="status" value="NOT_ANNOTATED_CDS"/>
    <property type="molecule type" value="Genomic_DNA"/>
</dbReference>
<feature type="region of interest" description="Disordered" evidence="7">
    <location>
        <begin position="1"/>
        <end position="43"/>
    </location>
</feature>
<evidence type="ECO:0000256" key="3">
    <source>
        <dbReference type="ARBA" id="ARBA00022692"/>
    </source>
</evidence>
<feature type="compositionally biased region" description="Basic residues" evidence="7">
    <location>
        <begin position="344"/>
        <end position="354"/>
    </location>
</feature>
<feature type="transmembrane region" description="Helical" evidence="8">
    <location>
        <begin position="141"/>
        <end position="161"/>
    </location>
</feature>
<keyword evidence="11" id="KW-1185">Reference proteome</keyword>
<evidence type="ECO:0000256" key="1">
    <source>
        <dbReference type="ARBA" id="ARBA00004141"/>
    </source>
</evidence>
<evidence type="ECO:0000256" key="6">
    <source>
        <dbReference type="ARBA" id="ARBA00023180"/>
    </source>
</evidence>
<dbReference type="VEuPathDB" id="VectorBase:ISCP_018414"/>
<dbReference type="EMBL" id="ABJB011028053">
    <property type="status" value="NOT_ANNOTATED_CDS"/>
    <property type="molecule type" value="Genomic_DNA"/>
</dbReference>
<dbReference type="AlphaFoldDB" id="B7P2X3"/>
<evidence type="ECO:0000256" key="8">
    <source>
        <dbReference type="SAM" id="Phobius"/>
    </source>
</evidence>
<accession>B7P2X3</accession>
<dbReference type="PANTHER" id="PTHR31158">
    <property type="entry name" value="DUAL OXIDASE 2"/>
    <property type="match status" value="1"/>
</dbReference>
<dbReference type="InterPro" id="IPR018469">
    <property type="entry name" value="Dual_oxidase_maturation_fac"/>
</dbReference>
<comment type="similarity">
    <text evidence="2">Belongs to the DUOXA family.</text>
</comment>
<reference evidence="10" key="2">
    <citation type="submission" date="2020-05" db="UniProtKB">
        <authorList>
            <consortium name="EnsemblMetazoa"/>
        </authorList>
    </citation>
    <scope>IDENTIFICATION</scope>
    <source>
        <strain evidence="10">wikel</strain>
    </source>
</reference>
<dbReference type="GO" id="GO:0005789">
    <property type="term" value="C:endoplasmic reticulum membrane"/>
    <property type="evidence" value="ECO:0007669"/>
    <property type="project" value="InterPro"/>
</dbReference>
<gene>
    <name evidence="9" type="ORF">IscW_ISCW000990</name>
</gene>